<reference evidence="4" key="1">
    <citation type="journal article" date="2020" name="mSystems">
        <title>Genome- and Community-Level Interaction Insights into Carbon Utilization and Element Cycling Functions of Hydrothermarchaeota in Hydrothermal Sediment.</title>
        <authorList>
            <person name="Zhou Z."/>
            <person name="Liu Y."/>
            <person name="Xu W."/>
            <person name="Pan J."/>
            <person name="Luo Z.H."/>
            <person name="Li M."/>
        </authorList>
    </citation>
    <scope>NUCLEOTIDE SEQUENCE [LARGE SCALE GENOMIC DNA]</scope>
    <source>
        <strain evidence="4">SpSt-289</strain>
    </source>
</reference>
<dbReference type="EMBL" id="DSMG01000196">
    <property type="protein sequence ID" value="HDX33605.1"/>
    <property type="molecule type" value="Genomic_DNA"/>
</dbReference>
<evidence type="ECO:0000259" key="2">
    <source>
        <dbReference type="SMART" id="SM00849"/>
    </source>
</evidence>
<dbReference type="Gene3D" id="3.40.50.10890">
    <property type="match status" value="1"/>
</dbReference>
<dbReference type="InterPro" id="IPR001279">
    <property type="entry name" value="Metallo-B-lactamas"/>
</dbReference>
<dbReference type="SMART" id="SM01027">
    <property type="entry name" value="Beta-Casp"/>
    <property type="match status" value="1"/>
</dbReference>
<dbReference type="InterPro" id="IPR011108">
    <property type="entry name" value="RMMBL"/>
</dbReference>
<accession>A0A7C1JSP9</accession>
<dbReference type="Gene3D" id="3.60.15.10">
    <property type="entry name" value="Ribonuclease Z/Hydroxyacylglutathione hydrolase-like"/>
    <property type="match status" value="1"/>
</dbReference>
<dbReference type="Pfam" id="PF00753">
    <property type="entry name" value="Lactamase_B"/>
    <property type="match status" value="1"/>
</dbReference>
<dbReference type="GO" id="GO:0016787">
    <property type="term" value="F:hydrolase activity"/>
    <property type="evidence" value="ECO:0007669"/>
    <property type="project" value="UniProtKB-KW"/>
</dbReference>
<protein>
    <submittedName>
        <fullName evidence="4">MBL fold metallo-hydrolase</fullName>
    </submittedName>
</protein>
<sequence>MTGSMHLLEVNGERILLDCGLFQGHRAETYERNLHLPFDPATVNTVVLSHAHIDHSGNLPNLCKQGFRGNIWCTAATRNLCSYMLMDSGHIHEQDVVYLNKQQRKRNEPPVEPLYTQADARASLEQLIGVGFERPVSIASGVQLTFMRAGHILGAASVQLDIRELSTGKSWRVIYSGDIGRLDSPILQPPKNFDEADIVIMESTYGDRLHESYVDARRRLRDVVNRTARRHGKVIIPAFAVGRTQEIVYALNQLDASGDIPAIRVFVDSPLAVNATDVFRMHPEAWNDEVRHFLIEGDRRSPFDYPQIEYVREVRRSKQLNHLSEPVIIISANGMAENGRILHHLKNNIEDPRNTVLIVSFQAEHTLGRRLKDGEKQVRIFGEQYEVRAEVESIEGYSAHADQRELLAWVSKLNRQRLQQLFLVHGELPAIEALQQRLQEEGFHQVIAPARSDFYEF</sequence>
<dbReference type="GO" id="GO:0004521">
    <property type="term" value="F:RNA endonuclease activity"/>
    <property type="evidence" value="ECO:0007669"/>
    <property type="project" value="TreeGrafter"/>
</dbReference>
<dbReference type="CDD" id="cd16295">
    <property type="entry name" value="TTHA0252-CPSF-like_MBL-fold"/>
    <property type="match status" value="1"/>
</dbReference>
<evidence type="ECO:0000313" key="4">
    <source>
        <dbReference type="EMBL" id="HDX33605.1"/>
    </source>
</evidence>
<keyword evidence="1 4" id="KW-0378">Hydrolase</keyword>
<dbReference type="PANTHER" id="PTHR11203:SF37">
    <property type="entry name" value="INTEGRATOR COMPLEX SUBUNIT 11"/>
    <property type="match status" value="1"/>
</dbReference>
<dbReference type="SMART" id="SM00849">
    <property type="entry name" value="Lactamase_B"/>
    <property type="match status" value="1"/>
</dbReference>
<feature type="domain" description="Beta-Casp" evidence="3">
    <location>
        <begin position="244"/>
        <end position="371"/>
    </location>
</feature>
<dbReference type="InterPro" id="IPR022712">
    <property type="entry name" value="Beta_Casp"/>
</dbReference>
<dbReference type="SUPFAM" id="SSF56281">
    <property type="entry name" value="Metallo-hydrolase/oxidoreductase"/>
    <property type="match status" value="1"/>
</dbReference>
<organism evidence="4">
    <name type="scientific">Caldilinea aerophila</name>
    <dbReference type="NCBI Taxonomy" id="133453"/>
    <lineage>
        <taxon>Bacteria</taxon>
        <taxon>Bacillati</taxon>
        <taxon>Chloroflexota</taxon>
        <taxon>Caldilineae</taxon>
        <taxon>Caldilineales</taxon>
        <taxon>Caldilineaceae</taxon>
        <taxon>Caldilinea</taxon>
    </lineage>
</organism>
<evidence type="ECO:0000259" key="3">
    <source>
        <dbReference type="SMART" id="SM01027"/>
    </source>
</evidence>
<feature type="domain" description="Metallo-beta-lactamase" evidence="2">
    <location>
        <begin position="2"/>
        <end position="239"/>
    </location>
</feature>
<proteinExistence type="predicted"/>
<dbReference type="InterPro" id="IPR050698">
    <property type="entry name" value="MBL"/>
</dbReference>
<dbReference type="Pfam" id="PF10996">
    <property type="entry name" value="Beta-Casp"/>
    <property type="match status" value="1"/>
</dbReference>
<comment type="caution">
    <text evidence="4">The sequence shown here is derived from an EMBL/GenBank/DDBJ whole genome shotgun (WGS) entry which is preliminary data.</text>
</comment>
<evidence type="ECO:0000256" key="1">
    <source>
        <dbReference type="ARBA" id="ARBA00022801"/>
    </source>
</evidence>
<dbReference type="PANTHER" id="PTHR11203">
    <property type="entry name" value="CLEAVAGE AND POLYADENYLATION SPECIFICITY FACTOR FAMILY MEMBER"/>
    <property type="match status" value="1"/>
</dbReference>
<name>A0A7C1JSP9_9CHLR</name>
<gene>
    <name evidence="4" type="ORF">ENQ20_19295</name>
</gene>
<dbReference type="Pfam" id="PF07521">
    <property type="entry name" value="RMMBL"/>
    <property type="match status" value="1"/>
</dbReference>
<dbReference type="AlphaFoldDB" id="A0A7C1JSP9"/>
<dbReference type="InterPro" id="IPR036866">
    <property type="entry name" value="RibonucZ/Hydroxyglut_hydro"/>
</dbReference>